<organism evidence="1">
    <name type="scientific">Rhizophora mucronata</name>
    <name type="common">Asiatic mangrove</name>
    <dbReference type="NCBI Taxonomy" id="61149"/>
    <lineage>
        <taxon>Eukaryota</taxon>
        <taxon>Viridiplantae</taxon>
        <taxon>Streptophyta</taxon>
        <taxon>Embryophyta</taxon>
        <taxon>Tracheophyta</taxon>
        <taxon>Spermatophyta</taxon>
        <taxon>Magnoliopsida</taxon>
        <taxon>eudicotyledons</taxon>
        <taxon>Gunneridae</taxon>
        <taxon>Pentapetalae</taxon>
        <taxon>rosids</taxon>
        <taxon>fabids</taxon>
        <taxon>Malpighiales</taxon>
        <taxon>Rhizophoraceae</taxon>
        <taxon>Rhizophora</taxon>
    </lineage>
</organism>
<reference evidence="1" key="1">
    <citation type="submission" date="2018-02" db="EMBL/GenBank/DDBJ databases">
        <title>Rhizophora mucronata_Transcriptome.</title>
        <authorList>
            <person name="Meera S.P."/>
            <person name="Sreeshan A."/>
            <person name="Augustine A."/>
        </authorList>
    </citation>
    <scope>NUCLEOTIDE SEQUENCE</scope>
    <source>
        <tissue evidence="1">Leaf</tissue>
    </source>
</reference>
<sequence length="35" mass="4169">MCERIESYSLEKYAGQTMWFGLIFTCKDLDKIYAN</sequence>
<accession>A0A2P2R220</accession>
<dbReference type="AlphaFoldDB" id="A0A2P2R220"/>
<protein>
    <submittedName>
        <fullName evidence="1">Uncharacterized protein</fullName>
    </submittedName>
</protein>
<evidence type="ECO:0000313" key="1">
    <source>
        <dbReference type="EMBL" id="MBX73164.1"/>
    </source>
</evidence>
<dbReference type="EMBL" id="GGEC01092680">
    <property type="protein sequence ID" value="MBX73164.1"/>
    <property type="molecule type" value="Transcribed_RNA"/>
</dbReference>
<name>A0A2P2R220_RHIMU</name>
<proteinExistence type="predicted"/>